<accession>A0A9E8LWM6</accession>
<proteinExistence type="predicted"/>
<evidence type="ECO:0000259" key="2">
    <source>
        <dbReference type="Pfam" id="PF13473"/>
    </source>
</evidence>
<keyword evidence="1" id="KW-0472">Membrane</keyword>
<dbReference type="KEGG" id="faf:OE104_06945"/>
<feature type="transmembrane region" description="Helical" evidence="1">
    <location>
        <begin position="12"/>
        <end position="30"/>
    </location>
</feature>
<evidence type="ECO:0000313" key="3">
    <source>
        <dbReference type="EMBL" id="WAA11035.1"/>
    </source>
</evidence>
<dbReference type="Pfam" id="PF13473">
    <property type="entry name" value="Cupredoxin_1"/>
    <property type="match status" value="1"/>
</dbReference>
<protein>
    <submittedName>
        <fullName evidence="3">Cupredoxin domain-containing protein</fullName>
    </submittedName>
</protein>
<evidence type="ECO:0000256" key="1">
    <source>
        <dbReference type="SAM" id="Phobius"/>
    </source>
</evidence>
<organism evidence="3 4">
    <name type="scientific">Fervidibacillus albus</name>
    <dbReference type="NCBI Taxonomy" id="2980026"/>
    <lineage>
        <taxon>Bacteria</taxon>
        <taxon>Bacillati</taxon>
        <taxon>Bacillota</taxon>
        <taxon>Bacilli</taxon>
        <taxon>Bacillales</taxon>
        <taxon>Bacillaceae</taxon>
        <taxon>Fervidibacillus</taxon>
    </lineage>
</organism>
<keyword evidence="4" id="KW-1185">Reference proteome</keyword>
<dbReference type="AlphaFoldDB" id="A0A9E8LWM6"/>
<sequence>MNVFVIRGGWMWRIVLLFLFFISAYIWYSFQWNVTTAFSASETNPIREIHMVTGEFKTVTADGKEIESYRFSPGTIFLKKGEKVHLQIYGVNGDEHPVIVEGTDIQATVKKGEETVIPLQFEKEGTYRLICLTHTDYEQNGPMIAYIVVD</sequence>
<evidence type="ECO:0000313" key="4">
    <source>
        <dbReference type="Proteomes" id="UP001164718"/>
    </source>
</evidence>
<keyword evidence="1" id="KW-0812">Transmembrane</keyword>
<dbReference type="InterPro" id="IPR008972">
    <property type="entry name" value="Cupredoxin"/>
</dbReference>
<dbReference type="SUPFAM" id="SSF49503">
    <property type="entry name" value="Cupredoxins"/>
    <property type="match status" value="1"/>
</dbReference>
<reference evidence="3" key="1">
    <citation type="submission" date="2022-09" db="EMBL/GenBank/DDBJ databases">
        <title>Complete Genomes of Fervidibacillus albus and Fervidibacillus halotolerans isolated from tidal flat sediments.</title>
        <authorList>
            <person name="Kwon K.K."/>
            <person name="Yang S.-H."/>
            <person name="Park M.J."/>
            <person name="Oh H.-M."/>
        </authorList>
    </citation>
    <scope>NUCLEOTIDE SEQUENCE</scope>
    <source>
        <strain evidence="3">MEBiC13591</strain>
    </source>
</reference>
<name>A0A9E8LWM6_9BACI</name>
<gene>
    <name evidence="3" type="ORF">OE104_06945</name>
</gene>
<dbReference type="InterPro" id="IPR028096">
    <property type="entry name" value="EfeO_Cupredoxin"/>
</dbReference>
<feature type="domain" description="EfeO-type cupredoxin-like" evidence="2">
    <location>
        <begin position="66"/>
        <end position="143"/>
    </location>
</feature>
<keyword evidence="1" id="KW-1133">Transmembrane helix</keyword>
<dbReference type="EMBL" id="CP106878">
    <property type="protein sequence ID" value="WAA11035.1"/>
    <property type="molecule type" value="Genomic_DNA"/>
</dbReference>
<dbReference type="Gene3D" id="2.60.40.420">
    <property type="entry name" value="Cupredoxins - blue copper proteins"/>
    <property type="match status" value="1"/>
</dbReference>
<dbReference type="RefSeq" id="WP_275418852.1">
    <property type="nucleotide sequence ID" value="NZ_CP106878.1"/>
</dbReference>
<dbReference type="Proteomes" id="UP001164718">
    <property type="component" value="Chromosome"/>
</dbReference>